<organism evidence="1 2">
    <name type="scientific">Gigaspora margarita</name>
    <dbReference type="NCBI Taxonomy" id="4874"/>
    <lineage>
        <taxon>Eukaryota</taxon>
        <taxon>Fungi</taxon>
        <taxon>Fungi incertae sedis</taxon>
        <taxon>Mucoromycota</taxon>
        <taxon>Glomeromycotina</taxon>
        <taxon>Glomeromycetes</taxon>
        <taxon>Diversisporales</taxon>
        <taxon>Gigasporaceae</taxon>
        <taxon>Gigaspora</taxon>
    </lineage>
</organism>
<name>A0ABN7UUG1_GIGMA</name>
<keyword evidence="2" id="KW-1185">Reference proteome</keyword>
<evidence type="ECO:0000313" key="1">
    <source>
        <dbReference type="EMBL" id="CAG8662807.1"/>
    </source>
</evidence>
<accession>A0ABN7UUG1</accession>
<dbReference type="EMBL" id="CAJVQB010005474">
    <property type="protein sequence ID" value="CAG8662807.1"/>
    <property type="molecule type" value="Genomic_DNA"/>
</dbReference>
<reference evidence="1 2" key="1">
    <citation type="submission" date="2021-06" db="EMBL/GenBank/DDBJ databases">
        <authorList>
            <person name="Kallberg Y."/>
            <person name="Tangrot J."/>
            <person name="Rosling A."/>
        </authorList>
    </citation>
    <scope>NUCLEOTIDE SEQUENCE [LARGE SCALE GENOMIC DNA]</scope>
    <source>
        <strain evidence="1 2">120-4 pot B 10/14</strain>
    </source>
</reference>
<comment type="caution">
    <text evidence="1">The sequence shown here is derived from an EMBL/GenBank/DDBJ whole genome shotgun (WGS) entry which is preliminary data.</text>
</comment>
<feature type="non-terminal residue" evidence="1">
    <location>
        <position position="1"/>
    </location>
</feature>
<sequence length="80" mass="9081">DNLVLQNYNFCFQSRCCLAHVLNFVVTNSLSPIKLSIEKVYNFVNVISSLSSLTQNFKELRQLVGEGEATHKIPQDISTY</sequence>
<evidence type="ECO:0000313" key="2">
    <source>
        <dbReference type="Proteomes" id="UP000789901"/>
    </source>
</evidence>
<protein>
    <submittedName>
        <fullName evidence="1">23975_t:CDS:1</fullName>
    </submittedName>
</protein>
<gene>
    <name evidence="1" type="ORF">GMARGA_LOCUS9977</name>
</gene>
<dbReference type="Proteomes" id="UP000789901">
    <property type="component" value="Unassembled WGS sequence"/>
</dbReference>
<proteinExistence type="predicted"/>